<dbReference type="EMBL" id="JAHQIW010000002">
    <property type="protein sequence ID" value="KAJ1345479.1"/>
    <property type="molecule type" value="Genomic_DNA"/>
</dbReference>
<sequence length="87" mass="10219">MTVSYNLDVSSTSIIAFFRLQLRWRGSIWKSVLKELTIFSSAFAIITTIYRTNHFLSEEQRKVWDNFSALFDQKLDYIPLTFMLGSL</sequence>
<dbReference type="Proteomes" id="UP001196413">
    <property type="component" value="Unassembled WGS sequence"/>
</dbReference>
<keyword evidence="6" id="KW-1003">Cell membrane</keyword>
<keyword evidence="6" id="KW-0868">Chloride</keyword>
<keyword evidence="6" id="KW-0406">Ion transport</keyword>
<comment type="function">
    <text evidence="6">Forms chloride channels.</text>
</comment>
<keyword evidence="6" id="KW-0813">Transport</keyword>
<comment type="subcellular location">
    <subcellularLocation>
        <location evidence="6">Cell membrane</location>
        <topology evidence="6">Multi-pass membrane protein</topology>
    </subcellularLocation>
    <subcellularLocation>
        <location evidence="1">Membrane</location>
    </subcellularLocation>
</comment>
<evidence type="ECO:0000256" key="1">
    <source>
        <dbReference type="ARBA" id="ARBA00004370"/>
    </source>
</evidence>
<name>A0AAD5MK20_PARTN</name>
<keyword evidence="3" id="KW-1133">Transmembrane helix</keyword>
<dbReference type="GO" id="GO:0005254">
    <property type="term" value="F:chloride channel activity"/>
    <property type="evidence" value="ECO:0007669"/>
    <property type="project" value="UniProtKB-KW"/>
</dbReference>
<keyword evidence="6" id="KW-0869">Chloride channel</keyword>
<dbReference type="GO" id="GO:0034707">
    <property type="term" value="C:chloride channel complex"/>
    <property type="evidence" value="ECO:0007669"/>
    <property type="project" value="UniProtKB-KW"/>
</dbReference>
<dbReference type="InterPro" id="IPR000615">
    <property type="entry name" value="Bestrophin"/>
</dbReference>
<comment type="caution">
    <text evidence="7">The sequence shown here is derived from an EMBL/GenBank/DDBJ whole genome shotgun (WGS) entry which is preliminary data.</text>
</comment>
<evidence type="ECO:0000256" key="4">
    <source>
        <dbReference type="ARBA" id="ARBA00023136"/>
    </source>
</evidence>
<dbReference type="AlphaFoldDB" id="A0AAD5MK20"/>
<gene>
    <name evidence="7" type="primary">BEST15</name>
    <name evidence="7" type="ORF">KIN20_000025</name>
</gene>
<keyword evidence="4" id="KW-0472">Membrane</keyword>
<keyword evidence="2" id="KW-0812">Transmembrane</keyword>
<dbReference type="InterPro" id="IPR021134">
    <property type="entry name" value="Bestrophin-like"/>
</dbReference>
<dbReference type="PANTHER" id="PTHR10736:SF63">
    <property type="entry name" value="BESTROPHIN HOMOLOG-RELATED"/>
    <property type="match status" value="1"/>
</dbReference>
<keyword evidence="6" id="KW-0407">Ion channel</keyword>
<evidence type="ECO:0000313" key="8">
    <source>
        <dbReference type="Proteomes" id="UP001196413"/>
    </source>
</evidence>
<protein>
    <recommendedName>
        <fullName evidence="6">Bestrophin homolog</fullName>
    </recommendedName>
</protein>
<comment type="similarity">
    <text evidence="5 6">Belongs to the anion channel-forming bestrophin (TC 1.A.46) family. Calcium-sensitive chloride channel subfamily.</text>
</comment>
<evidence type="ECO:0000256" key="6">
    <source>
        <dbReference type="RuleBase" id="RU363126"/>
    </source>
</evidence>
<organism evidence="7 8">
    <name type="scientific">Parelaphostrongylus tenuis</name>
    <name type="common">Meningeal worm</name>
    <dbReference type="NCBI Taxonomy" id="148309"/>
    <lineage>
        <taxon>Eukaryota</taxon>
        <taxon>Metazoa</taxon>
        <taxon>Ecdysozoa</taxon>
        <taxon>Nematoda</taxon>
        <taxon>Chromadorea</taxon>
        <taxon>Rhabditida</taxon>
        <taxon>Rhabditina</taxon>
        <taxon>Rhabditomorpha</taxon>
        <taxon>Strongyloidea</taxon>
        <taxon>Metastrongylidae</taxon>
        <taxon>Parelaphostrongylus</taxon>
    </lineage>
</organism>
<reference evidence="7" key="1">
    <citation type="submission" date="2021-06" db="EMBL/GenBank/DDBJ databases">
        <title>Parelaphostrongylus tenuis whole genome reference sequence.</title>
        <authorList>
            <person name="Garwood T.J."/>
            <person name="Larsen P.A."/>
            <person name="Fountain-Jones N.M."/>
            <person name="Garbe J.R."/>
            <person name="Macchietto M.G."/>
            <person name="Kania S.A."/>
            <person name="Gerhold R.W."/>
            <person name="Richards J.E."/>
            <person name="Wolf T.M."/>
        </authorList>
    </citation>
    <scope>NUCLEOTIDE SEQUENCE</scope>
    <source>
        <strain evidence="7">MNPRO001-30</strain>
        <tissue evidence="7">Meninges</tissue>
    </source>
</reference>
<evidence type="ECO:0000256" key="3">
    <source>
        <dbReference type="ARBA" id="ARBA00022989"/>
    </source>
</evidence>
<evidence type="ECO:0000313" key="7">
    <source>
        <dbReference type="EMBL" id="KAJ1345479.1"/>
    </source>
</evidence>
<evidence type="ECO:0000256" key="2">
    <source>
        <dbReference type="ARBA" id="ARBA00022692"/>
    </source>
</evidence>
<evidence type="ECO:0000256" key="5">
    <source>
        <dbReference type="ARBA" id="ARBA00034769"/>
    </source>
</evidence>
<accession>A0AAD5MK20</accession>
<dbReference type="Pfam" id="PF01062">
    <property type="entry name" value="Bestrophin"/>
    <property type="match status" value="1"/>
</dbReference>
<dbReference type="PANTHER" id="PTHR10736">
    <property type="entry name" value="BESTROPHIN"/>
    <property type="match status" value="1"/>
</dbReference>
<dbReference type="GO" id="GO:0005886">
    <property type="term" value="C:plasma membrane"/>
    <property type="evidence" value="ECO:0007669"/>
    <property type="project" value="UniProtKB-SubCell"/>
</dbReference>
<proteinExistence type="inferred from homology"/>
<keyword evidence="8" id="KW-1185">Reference proteome</keyword>